<evidence type="ECO:0000313" key="1">
    <source>
        <dbReference type="EMBL" id="MCI57988.1"/>
    </source>
</evidence>
<sequence length="65" mass="6891">MGHAENKCEVQFAMENDDGWREWSAELRAEGRGQGSRPVSQWLKAEVGRSSAAAGGSGMGADHSG</sequence>
<comment type="caution">
    <text evidence="1">The sequence shown here is derived from an EMBL/GenBank/DDBJ whole genome shotgun (WGS) entry which is preliminary data.</text>
</comment>
<organism evidence="1 2">
    <name type="scientific">Trifolium medium</name>
    <dbReference type="NCBI Taxonomy" id="97028"/>
    <lineage>
        <taxon>Eukaryota</taxon>
        <taxon>Viridiplantae</taxon>
        <taxon>Streptophyta</taxon>
        <taxon>Embryophyta</taxon>
        <taxon>Tracheophyta</taxon>
        <taxon>Spermatophyta</taxon>
        <taxon>Magnoliopsida</taxon>
        <taxon>eudicotyledons</taxon>
        <taxon>Gunneridae</taxon>
        <taxon>Pentapetalae</taxon>
        <taxon>rosids</taxon>
        <taxon>fabids</taxon>
        <taxon>Fabales</taxon>
        <taxon>Fabaceae</taxon>
        <taxon>Papilionoideae</taxon>
        <taxon>50 kb inversion clade</taxon>
        <taxon>NPAAA clade</taxon>
        <taxon>Hologalegina</taxon>
        <taxon>IRL clade</taxon>
        <taxon>Trifolieae</taxon>
        <taxon>Trifolium</taxon>
    </lineage>
</organism>
<feature type="non-terminal residue" evidence="1">
    <location>
        <position position="65"/>
    </location>
</feature>
<name>A0A392TAB8_9FABA</name>
<dbReference type="EMBL" id="LXQA010538597">
    <property type="protein sequence ID" value="MCI57988.1"/>
    <property type="molecule type" value="Genomic_DNA"/>
</dbReference>
<reference evidence="1 2" key="1">
    <citation type="journal article" date="2018" name="Front. Plant Sci.">
        <title>Red Clover (Trifolium pratense) and Zigzag Clover (T. medium) - A Picture of Genomic Similarities and Differences.</title>
        <authorList>
            <person name="Dluhosova J."/>
            <person name="Istvanek J."/>
            <person name="Nedelnik J."/>
            <person name="Repkova J."/>
        </authorList>
    </citation>
    <scope>NUCLEOTIDE SEQUENCE [LARGE SCALE GENOMIC DNA]</scope>
    <source>
        <strain evidence="2">cv. 10/8</strain>
        <tissue evidence="1">Leaf</tissue>
    </source>
</reference>
<accession>A0A392TAB8</accession>
<dbReference type="AlphaFoldDB" id="A0A392TAB8"/>
<proteinExistence type="predicted"/>
<evidence type="ECO:0000313" key="2">
    <source>
        <dbReference type="Proteomes" id="UP000265520"/>
    </source>
</evidence>
<dbReference type="Proteomes" id="UP000265520">
    <property type="component" value="Unassembled WGS sequence"/>
</dbReference>
<keyword evidence="2" id="KW-1185">Reference proteome</keyword>
<protein>
    <submittedName>
        <fullName evidence="1">Uncharacterized protein</fullName>
    </submittedName>
</protein>